<feature type="region of interest" description="Disordered" evidence="1">
    <location>
        <begin position="1"/>
        <end position="35"/>
    </location>
</feature>
<dbReference type="EMBL" id="JARBHA010000015">
    <property type="protein sequence ID" value="KAJ9680072.1"/>
    <property type="molecule type" value="Genomic_DNA"/>
</dbReference>
<sequence length="184" mass="19931">MWTTLFPPSSDRRQGLRSCSEPIFPAKPSSVSEAQGTTIPLFRRHLRNRCSGEGTSSSSGVAALCNHHFEEDKEGSMGRVGSDLRGFTVTGSPSSPEIRGKGLIFEGICEFPGVENSEVCLSSPSQPPESSSTPSCGLFLPLPSPSGPDLLSSKIELFLKFCLIKTLLALFFKIMLAFLSVMRW</sequence>
<dbReference type="AlphaFoldDB" id="A0AA38Z0S0"/>
<gene>
    <name evidence="3" type="ORF">PVL29_019376</name>
</gene>
<evidence type="ECO:0000313" key="3">
    <source>
        <dbReference type="EMBL" id="KAJ9680072.1"/>
    </source>
</evidence>
<name>A0AA38Z0S0_VITRO</name>
<feature type="transmembrane region" description="Helical" evidence="2">
    <location>
        <begin position="157"/>
        <end position="181"/>
    </location>
</feature>
<dbReference type="Proteomes" id="UP001168098">
    <property type="component" value="Unassembled WGS sequence"/>
</dbReference>
<keyword evidence="2" id="KW-1133">Transmembrane helix</keyword>
<accession>A0AA38Z0S0</accession>
<evidence type="ECO:0000313" key="4">
    <source>
        <dbReference type="Proteomes" id="UP001168098"/>
    </source>
</evidence>
<keyword evidence="4" id="KW-1185">Reference proteome</keyword>
<comment type="caution">
    <text evidence="3">The sequence shown here is derived from an EMBL/GenBank/DDBJ whole genome shotgun (WGS) entry which is preliminary data.</text>
</comment>
<keyword evidence="2" id="KW-0812">Transmembrane</keyword>
<reference evidence="3 4" key="1">
    <citation type="journal article" date="2023" name="BMC Biotechnol.">
        <title>Vitis rotundifolia cv Carlos genome sequencing.</title>
        <authorList>
            <person name="Huff M."/>
            <person name="Hulse-Kemp A."/>
            <person name="Scheffler B."/>
            <person name="Youngblood R."/>
            <person name="Simpson S."/>
            <person name="Babiker E."/>
            <person name="Staton M."/>
        </authorList>
    </citation>
    <scope>NUCLEOTIDE SEQUENCE [LARGE SCALE GENOMIC DNA]</scope>
    <source>
        <tissue evidence="3">Leaf</tissue>
    </source>
</reference>
<proteinExistence type="predicted"/>
<protein>
    <submittedName>
        <fullName evidence="3">Uncharacterized protein</fullName>
    </submittedName>
</protein>
<keyword evidence="2" id="KW-0472">Membrane</keyword>
<organism evidence="3 4">
    <name type="scientific">Vitis rotundifolia</name>
    <name type="common">Muscadine grape</name>
    <dbReference type="NCBI Taxonomy" id="103349"/>
    <lineage>
        <taxon>Eukaryota</taxon>
        <taxon>Viridiplantae</taxon>
        <taxon>Streptophyta</taxon>
        <taxon>Embryophyta</taxon>
        <taxon>Tracheophyta</taxon>
        <taxon>Spermatophyta</taxon>
        <taxon>Magnoliopsida</taxon>
        <taxon>eudicotyledons</taxon>
        <taxon>Gunneridae</taxon>
        <taxon>Pentapetalae</taxon>
        <taxon>rosids</taxon>
        <taxon>Vitales</taxon>
        <taxon>Vitaceae</taxon>
        <taxon>Viteae</taxon>
        <taxon>Vitis</taxon>
    </lineage>
</organism>
<evidence type="ECO:0000256" key="1">
    <source>
        <dbReference type="SAM" id="MobiDB-lite"/>
    </source>
</evidence>
<evidence type="ECO:0000256" key="2">
    <source>
        <dbReference type="SAM" id="Phobius"/>
    </source>
</evidence>